<gene>
    <name evidence="1" type="ORF">CH357_16705</name>
</gene>
<evidence type="ECO:0008006" key="3">
    <source>
        <dbReference type="Google" id="ProtNLM"/>
    </source>
</evidence>
<evidence type="ECO:0000313" key="1">
    <source>
        <dbReference type="EMBL" id="PJZ24303.1"/>
    </source>
</evidence>
<dbReference type="OrthoDB" id="5738159at2"/>
<reference evidence="1 2" key="1">
    <citation type="submission" date="2017-07" db="EMBL/GenBank/DDBJ databases">
        <title>Leptospira spp. isolated from tropical soils.</title>
        <authorList>
            <person name="Thibeaux R."/>
            <person name="Iraola G."/>
            <person name="Ferres I."/>
            <person name="Bierque E."/>
            <person name="Girault D."/>
            <person name="Soupe-Gilbert M.-E."/>
            <person name="Picardeau M."/>
            <person name="Goarant C."/>
        </authorList>
    </citation>
    <scope>NUCLEOTIDE SEQUENCE [LARGE SCALE GENOMIC DNA]</scope>
    <source>
        <strain evidence="1 2">MCA1-C-A1</strain>
    </source>
</reference>
<keyword evidence="2" id="KW-1185">Reference proteome</keyword>
<name>A0A2M9X9D5_9LEPT</name>
<sequence>MTSKNPIDTVKLLDDIKKTATQVLKKDVSTYSGFSEKQLKDIAKQAAELQAGIIKGEVSKESEEYFSQGIKDMTVNFANTLEGLALVTVEKLWNAIVDVVWEAVEKGIGASLPKPK</sequence>
<accession>A0A2M9X9D5</accession>
<dbReference type="RefSeq" id="WP_100707900.1">
    <property type="nucleotide sequence ID" value="NZ_NPDL01000009.1"/>
</dbReference>
<organism evidence="1 2">
    <name type="scientific">Leptospira hartskeerlii</name>
    <dbReference type="NCBI Taxonomy" id="2023177"/>
    <lineage>
        <taxon>Bacteria</taxon>
        <taxon>Pseudomonadati</taxon>
        <taxon>Spirochaetota</taxon>
        <taxon>Spirochaetia</taxon>
        <taxon>Leptospirales</taxon>
        <taxon>Leptospiraceae</taxon>
        <taxon>Leptospira</taxon>
    </lineage>
</organism>
<dbReference type="Proteomes" id="UP000232196">
    <property type="component" value="Unassembled WGS sequence"/>
</dbReference>
<protein>
    <recommendedName>
        <fullName evidence="3">Chemotaxis protein</fullName>
    </recommendedName>
</protein>
<dbReference type="EMBL" id="NPDN01000009">
    <property type="protein sequence ID" value="PJZ24303.1"/>
    <property type="molecule type" value="Genomic_DNA"/>
</dbReference>
<evidence type="ECO:0000313" key="2">
    <source>
        <dbReference type="Proteomes" id="UP000232196"/>
    </source>
</evidence>
<comment type="caution">
    <text evidence="1">The sequence shown here is derived from an EMBL/GenBank/DDBJ whole genome shotgun (WGS) entry which is preliminary data.</text>
</comment>
<dbReference type="AlphaFoldDB" id="A0A2M9X9D5"/>
<proteinExistence type="predicted"/>